<keyword evidence="4" id="KW-1185">Reference proteome</keyword>
<evidence type="ECO:0000313" key="3">
    <source>
        <dbReference type="EMBL" id="PTQ09922.1"/>
    </source>
</evidence>
<gene>
    <name evidence="3" type="ORF">CLG96_12240</name>
</gene>
<feature type="compositionally biased region" description="Low complexity" evidence="1">
    <location>
        <begin position="43"/>
        <end position="61"/>
    </location>
</feature>
<keyword evidence="2" id="KW-1133">Transmembrane helix</keyword>
<evidence type="ECO:0000256" key="1">
    <source>
        <dbReference type="SAM" id="MobiDB-lite"/>
    </source>
</evidence>
<keyword evidence="2" id="KW-0472">Membrane</keyword>
<comment type="caution">
    <text evidence="3">The sequence shown here is derived from an EMBL/GenBank/DDBJ whole genome shotgun (WGS) entry which is preliminary data.</text>
</comment>
<name>A0A2T5FVX5_9SPHN</name>
<organism evidence="3 4">
    <name type="scientific">Sphingomonas oleivorans</name>
    <dbReference type="NCBI Taxonomy" id="1735121"/>
    <lineage>
        <taxon>Bacteria</taxon>
        <taxon>Pseudomonadati</taxon>
        <taxon>Pseudomonadota</taxon>
        <taxon>Alphaproteobacteria</taxon>
        <taxon>Sphingomonadales</taxon>
        <taxon>Sphingomonadaceae</taxon>
        <taxon>Sphingomonas</taxon>
    </lineage>
</organism>
<proteinExistence type="predicted"/>
<dbReference type="EMBL" id="NWBU01000010">
    <property type="protein sequence ID" value="PTQ09922.1"/>
    <property type="molecule type" value="Genomic_DNA"/>
</dbReference>
<dbReference type="Proteomes" id="UP000244162">
    <property type="component" value="Unassembled WGS sequence"/>
</dbReference>
<feature type="transmembrane region" description="Helical" evidence="2">
    <location>
        <begin position="92"/>
        <end position="115"/>
    </location>
</feature>
<protein>
    <submittedName>
        <fullName evidence="3">Uncharacterized protein</fullName>
    </submittedName>
</protein>
<evidence type="ECO:0000256" key="2">
    <source>
        <dbReference type="SAM" id="Phobius"/>
    </source>
</evidence>
<dbReference type="RefSeq" id="WP_107968274.1">
    <property type="nucleotide sequence ID" value="NZ_NWBU01000010.1"/>
</dbReference>
<sequence>MSKALLLYYSSYGPAETQPREIARKVGFRFDRGFATDGAGHMPRTAPASRSARAAASSGSRARPAGGLAIALLCLPPLIATTILAAQYLDDWLAGLVLGSVIFVSLVPLLAPLIAASSRSGAARPGRYPRHLD</sequence>
<keyword evidence="2" id="KW-0812">Transmembrane</keyword>
<reference evidence="3 4" key="1">
    <citation type="submission" date="2017-09" db="EMBL/GenBank/DDBJ databases">
        <title>Sphingomonas panjinensis sp.nov., isolated from oil-contaminated soil.</title>
        <authorList>
            <person name="Wang L."/>
            <person name="Chen L."/>
        </authorList>
    </citation>
    <scope>NUCLEOTIDE SEQUENCE [LARGE SCALE GENOMIC DNA]</scope>
    <source>
        <strain evidence="3 4">FW-11</strain>
    </source>
</reference>
<feature type="region of interest" description="Disordered" evidence="1">
    <location>
        <begin position="37"/>
        <end position="61"/>
    </location>
</feature>
<accession>A0A2T5FVX5</accession>
<evidence type="ECO:0000313" key="4">
    <source>
        <dbReference type="Proteomes" id="UP000244162"/>
    </source>
</evidence>
<dbReference type="AlphaFoldDB" id="A0A2T5FVX5"/>
<feature type="transmembrane region" description="Helical" evidence="2">
    <location>
        <begin position="65"/>
        <end position="86"/>
    </location>
</feature>